<dbReference type="InterPro" id="IPR050275">
    <property type="entry name" value="PGM_Phosphatase"/>
</dbReference>
<feature type="active site" description="Tele-phosphohistidine intermediate" evidence="1">
    <location>
        <position position="8"/>
    </location>
</feature>
<dbReference type="PANTHER" id="PTHR48100">
    <property type="entry name" value="BROAD-SPECIFICITY PHOSPHATASE YOR283W-RELATED"/>
    <property type="match status" value="1"/>
</dbReference>
<feature type="binding site" evidence="2">
    <location>
        <begin position="7"/>
        <end position="14"/>
    </location>
    <ligand>
        <name>substrate</name>
    </ligand>
</feature>
<dbReference type="GO" id="GO:0016791">
    <property type="term" value="F:phosphatase activity"/>
    <property type="evidence" value="ECO:0007669"/>
    <property type="project" value="TreeGrafter"/>
</dbReference>
<gene>
    <name evidence="4" type="ORF">FF36_00122</name>
</gene>
<sequence length="233" mass="25345">MRLLLWRHGRTTWNDVGRFQGHADPPLDATGQAQVAAVAPIIRAMHPDLVVSSDLQRCRDTAAGLDLPFRSDARLREIDLGLWSGLTGAEAADRFPEEDRAWRRGDDVRRGGGETYREVARRAGEVFDEIRADGLPPGPAGLVVFVLHGGTARSLIGHVLGLPPELWWHFGPLANCRWSVLRQVEGGYRLAEHNAGPLLTGKIGVAGSGLSERLLPSQGAPTESDTEPVHLPK</sequence>
<dbReference type="InterPro" id="IPR029033">
    <property type="entry name" value="His_PPase_superfam"/>
</dbReference>
<feature type="binding site" evidence="2">
    <location>
        <begin position="103"/>
        <end position="104"/>
    </location>
    <ligand>
        <name>substrate</name>
    </ligand>
</feature>
<dbReference type="PANTHER" id="PTHR48100:SF62">
    <property type="entry name" value="GLUCOSYL-3-PHOSPHOGLYCERATE PHOSPHATASE"/>
    <property type="match status" value="1"/>
</dbReference>
<accession>A0A0D8BQ34</accession>
<dbReference type="GO" id="GO:0004619">
    <property type="term" value="F:phosphoglycerate mutase activity"/>
    <property type="evidence" value="ECO:0007669"/>
    <property type="project" value="UniProtKB-EC"/>
</dbReference>
<dbReference type="Proteomes" id="UP000032545">
    <property type="component" value="Unassembled WGS sequence"/>
</dbReference>
<feature type="active site" description="Proton donor/acceptor" evidence="1">
    <location>
        <position position="77"/>
    </location>
</feature>
<dbReference type="InterPro" id="IPR013078">
    <property type="entry name" value="His_Pase_superF_clade-1"/>
</dbReference>
<dbReference type="EC" id="5.4.2.12" evidence="4"/>
<dbReference type="Pfam" id="PF00300">
    <property type="entry name" value="His_Phos_1"/>
    <property type="match status" value="1"/>
</dbReference>
<dbReference type="EMBL" id="JYFN01000001">
    <property type="protein sequence ID" value="KJE25507.1"/>
    <property type="molecule type" value="Genomic_DNA"/>
</dbReference>
<dbReference type="SUPFAM" id="SSF53254">
    <property type="entry name" value="Phosphoglycerate mutase-like"/>
    <property type="match status" value="1"/>
</dbReference>
<dbReference type="CDD" id="cd07067">
    <property type="entry name" value="HP_PGM_like"/>
    <property type="match status" value="1"/>
</dbReference>
<keyword evidence="5" id="KW-1185">Reference proteome</keyword>
<feature type="binding site" evidence="2">
    <location>
        <position position="57"/>
    </location>
    <ligand>
        <name>substrate</name>
    </ligand>
</feature>
<dbReference type="AlphaFoldDB" id="A0A0D8BQ34"/>
<evidence type="ECO:0000256" key="3">
    <source>
        <dbReference type="SAM" id="MobiDB-lite"/>
    </source>
</evidence>
<evidence type="ECO:0000256" key="1">
    <source>
        <dbReference type="PIRSR" id="PIRSR613078-1"/>
    </source>
</evidence>
<dbReference type="RefSeq" id="WP_044882941.1">
    <property type="nucleotide sequence ID" value="NZ_JYFN01000001.1"/>
</dbReference>
<name>A0A0D8BQ34_9ACTN</name>
<evidence type="ECO:0000313" key="4">
    <source>
        <dbReference type="EMBL" id="KJE25507.1"/>
    </source>
</evidence>
<organism evidence="4 5">
    <name type="scientific">Frankia torreyi</name>
    <dbReference type="NCBI Taxonomy" id="1856"/>
    <lineage>
        <taxon>Bacteria</taxon>
        <taxon>Bacillati</taxon>
        <taxon>Actinomycetota</taxon>
        <taxon>Actinomycetes</taxon>
        <taxon>Frankiales</taxon>
        <taxon>Frankiaceae</taxon>
        <taxon>Frankia</taxon>
    </lineage>
</organism>
<dbReference type="Gene3D" id="3.40.50.1240">
    <property type="entry name" value="Phosphoglycerate mutase-like"/>
    <property type="match status" value="1"/>
</dbReference>
<feature type="region of interest" description="Disordered" evidence="3">
    <location>
        <begin position="212"/>
        <end position="233"/>
    </location>
</feature>
<dbReference type="GO" id="GO:0005737">
    <property type="term" value="C:cytoplasm"/>
    <property type="evidence" value="ECO:0007669"/>
    <property type="project" value="TreeGrafter"/>
</dbReference>
<protein>
    <submittedName>
        <fullName evidence="4">Fructose-2,6-bisphosphatase</fullName>
        <ecNumber evidence="4">5.4.2.12</ecNumber>
    </submittedName>
</protein>
<dbReference type="SMART" id="SM00855">
    <property type="entry name" value="PGAM"/>
    <property type="match status" value="1"/>
</dbReference>
<proteinExistence type="predicted"/>
<evidence type="ECO:0000313" key="5">
    <source>
        <dbReference type="Proteomes" id="UP000032545"/>
    </source>
</evidence>
<dbReference type="OrthoDB" id="4697614at2"/>
<comment type="caution">
    <text evidence="4">The sequence shown here is derived from an EMBL/GenBank/DDBJ whole genome shotgun (WGS) entry which is preliminary data.</text>
</comment>
<reference evidence="5" key="1">
    <citation type="submission" date="2015-02" db="EMBL/GenBank/DDBJ databases">
        <title>Draft Genome of Frankia sp. CpI1-S.</title>
        <authorList>
            <person name="Oshone R.T."/>
            <person name="Ngom M."/>
            <person name="Ghodhbane-Gtari F."/>
            <person name="Gtari M."/>
            <person name="Morris K."/>
            <person name="Thomas K."/>
            <person name="Sen A."/>
            <person name="Tisa L.S."/>
        </authorList>
    </citation>
    <scope>NUCLEOTIDE SEQUENCE [LARGE SCALE GENOMIC DNA]</scope>
    <source>
        <strain evidence="5">CpI1-S</strain>
    </source>
</reference>
<dbReference type="PATRIC" id="fig|1502723.3.peg.139"/>
<reference evidence="4 5" key="2">
    <citation type="journal article" date="2016" name="Genome Announc.">
        <title>Permanent Draft Genome Sequences for Two Variants of Frankia sp. Strain CpI1, the First Frankia Strain Isolated from Root Nodules of Comptonia peregrina.</title>
        <authorList>
            <person name="Oshone R."/>
            <person name="Hurst S.G.IV."/>
            <person name="Abebe-Akele F."/>
            <person name="Simpson S."/>
            <person name="Morris K."/>
            <person name="Thomas W.K."/>
            <person name="Tisa L.S."/>
        </authorList>
    </citation>
    <scope>NUCLEOTIDE SEQUENCE [LARGE SCALE GENOMIC DNA]</scope>
    <source>
        <strain evidence="5">CpI1-S</strain>
    </source>
</reference>
<keyword evidence="4" id="KW-0413">Isomerase</keyword>
<evidence type="ECO:0000256" key="2">
    <source>
        <dbReference type="PIRSR" id="PIRSR613078-2"/>
    </source>
</evidence>